<dbReference type="GO" id="GO:0004474">
    <property type="term" value="F:malate synthase activity"/>
    <property type="evidence" value="ECO:0007669"/>
    <property type="project" value="UniProtKB-EC"/>
</dbReference>
<proteinExistence type="inferred from homology"/>
<dbReference type="InterPro" id="IPR001465">
    <property type="entry name" value="Malate_synthase_TIM"/>
</dbReference>
<dbReference type="Gene3D" id="3.20.20.360">
    <property type="entry name" value="Malate synthase, domain 3"/>
    <property type="match status" value="1"/>
</dbReference>
<evidence type="ECO:0000313" key="13">
    <source>
        <dbReference type="Proteomes" id="UP001306508"/>
    </source>
</evidence>
<feature type="domain" description="Malate synthase TIM barrel" evidence="10">
    <location>
        <begin position="1"/>
        <end position="167"/>
    </location>
</feature>
<evidence type="ECO:0000256" key="5">
    <source>
        <dbReference type="ARBA" id="ARBA00022532"/>
    </source>
</evidence>
<dbReference type="PANTHER" id="PTHR42902:SF1">
    <property type="entry name" value="MALATE SYNTHASE 1-RELATED"/>
    <property type="match status" value="1"/>
</dbReference>
<dbReference type="Pfam" id="PF01274">
    <property type="entry name" value="MS_TIM-barrel"/>
    <property type="match status" value="1"/>
</dbReference>
<evidence type="ECO:0000256" key="8">
    <source>
        <dbReference type="ARBA" id="ARBA00047918"/>
    </source>
</evidence>
<dbReference type="InterPro" id="IPR044856">
    <property type="entry name" value="Malate_synth_C_sf"/>
</dbReference>
<dbReference type="Gene3D" id="1.20.1220.12">
    <property type="entry name" value="Malate synthase, domain III"/>
    <property type="match status" value="1"/>
</dbReference>
<keyword evidence="6 9" id="KW-0808">Transferase</keyword>
<dbReference type="InterPro" id="IPR006252">
    <property type="entry name" value="Malate_synthA"/>
</dbReference>
<comment type="subcellular location">
    <subcellularLocation>
        <location evidence="1">Peroxisome</location>
    </subcellularLocation>
</comment>
<keyword evidence="7" id="KW-0576">Peroxisome</keyword>
<feature type="domain" description="Malate synthase C-terminal" evidence="11">
    <location>
        <begin position="177"/>
        <end position="293"/>
    </location>
</feature>
<dbReference type="GO" id="GO:0005782">
    <property type="term" value="C:peroxisomal matrix"/>
    <property type="evidence" value="ECO:0007669"/>
    <property type="project" value="TreeGrafter"/>
</dbReference>
<keyword evidence="4 9" id="KW-0329">Glyoxylate bypass</keyword>
<evidence type="ECO:0000256" key="4">
    <source>
        <dbReference type="ARBA" id="ARBA00022435"/>
    </source>
</evidence>
<evidence type="ECO:0000313" key="12">
    <source>
        <dbReference type="EMBL" id="KAK5782440.1"/>
    </source>
</evidence>
<accession>A0AAN7WPQ6</accession>
<dbReference type="Proteomes" id="UP001306508">
    <property type="component" value="Unassembled WGS sequence"/>
</dbReference>
<name>A0AAN7WPQ6_9SACH</name>
<dbReference type="EC" id="2.3.3.9" evidence="3 9"/>
<evidence type="ECO:0000256" key="3">
    <source>
        <dbReference type="ARBA" id="ARBA00012636"/>
    </source>
</evidence>
<evidence type="ECO:0000256" key="1">
    <source>
        <dbReference type="ARBA" id="ARBA00004275"/>
    </source>
</evidence>
<reference evidence="13" key="1">
    <citation type="submission" date="2023-07" db="EMBL/GenBank/DDBJ databases">
        <title>A draft genome of Kazachstania heterogenica Y-27499.</title>
        <authorList>
            <person name="Donic C."/>
            <person name="Kralova J.S."/>
            <person name="Fidel L."/>
            <person name="Ben-Dor S."/>
            <person name="Jung S."/>
        </authorList>
    </citation>
    <scope>NUCLEOTIDE SEQUENCE [LARGE SCALE GENOMIC DNA]</scope>
    <source>
        <strain evidence="13">Y27499</strain>
    </source>
</reference>
<keyword evidence="5 9" id="KW-0816">Tricarboxylic acid cycle</keyword>
<dbReference type="InterPro" id="IPR011076">
    <property type="entry name" value="Malate_synth_sf"/>
</dbReference>
<dbReference type="EMBL" id="JAWIZZ010000006">
    <property type="protein sequence ID" value="KAK5782440.1"/>
    <property type="molecule type" value="Genomic_DNA"/>
</dbReference>
<evidence type="ECO:0000256" key="7">
    <source>
        <dbReference type="ARBA" id="ARBA00023140"/>
    </source>
</evidence>
<sequence>MPRGTIKATVLIETLPAAFQMEEIMYQIRQHSSGLNCGRWDYIFSTIKKLRNKPENILPNQDQVTMKSPFMEAYVRKLINTCHRRGVHATGGMAAQIPINNNSKANDAAMEKVRQDKIKEMKNRHDGIWIALPALASICNDVFADMGTPNQLYYTPEISVGTADLLNTRILGSKVAIEGIRINLNIGLQYMEAWLRGFGYVPITNLMKDADIAEVSRCQFYQWVCYDVLLDNINESVKAELTTKILKEEVAKLVAQSPIGDDNKFELSAKYLLPKIRGEKFSDFLTTLLYDEIIELNEKSFDCSTL</sequence>
<comment type="similarity">
    <text evidence="2 9">Belongs to the malate synthase family.</text>
</comment>
<comment type="catalytic activity">
    <reaction evidence="8 9">
        <text>glyoxylate + acetyl-CoA + H2O = (S)-malate + CoA + H(+)</text>
        <dbReference type="Rhea" id="RHEA:18181"/>
        <dbReference type="ChEBI" id="CHEBI:15377"/>
        <dbReference type="ChEBI" id="CHEBI:15378"/>
        <dbReference type="ChEBI" id="CHEBI:15589"/>
        <dbReference type="ChEBI" id="CHEBI:36655"/>
        <dbReference type="ChEBI" id="CHEBI:57287"/>
        <dbReference type="ChEBI" id="CHEBI:57288"/>
        <dbReference type="EC" id="2.3.3.9"/>
    </reaction>
</comment>
<organism evidence="12 13">
    <name type="scientific">Arxiozyma heterogenica</name>
    <dbReference type="NCBI Taxonomy" id="278026"/>
    <lineage>
        <taxon>Eukaryota</taxon>
        <taxon>Fungi</taxon>
        <taxon>Dikarya</taxon>
        <taxon>Ascomycota</taxon>
        <taxon>Saccharomycotina</taxon>
        <taxon>Saccharomycetes</taxon>
        <taxon>Saccharomycetales</taxon>
        <taxon>Saccharomycetaceae</taxon>
        <taxon>Arxiozyma</taxon>
    </lineage>
</organism>
<dbReference type="FunFam" id="1.20.1220.12:FF:000001">
    <property type="entry name" value="Malate synthase"/>
    <property type="match status" value="1"/>
</dbReference>
<evidence type="ECO:0000256" key="2">
    <source>
        <dbReference type="ARBA" id="ARBA00006394"/>
    </source>
</evidence>
<dbReference type="Pfam" id="PF20659">
    <property type="entry name" value="MS_C"/>
    <property type="match status" value="1"/>
</dbReference>
<dbReference type="GO" id="GO:0006099">
    <property type="term" value="P:tricarboxylic acid cycle"/>
    <property type="evidence" value="ECO:0007669"/>
    <property type="project" value="UniProtKB-KW"/>
</dbReference>
<comment type="pathway">
    <text evidence="9">Carbohydrate metabolism; glyoxylate cycle; (S)-malate from isocitrate: step 2/2.</text>
</comment>
<dbReference type="InterPro" id="IPR019830">
    <property type="entry name" value="Malate_synthase_CS"/>
</dbReference>
<dbReference type="PROSITE" id="PS00510">
    <property type="entry name" value="MALATE_SYNTHASE"/>
    <property type="match status" value="1"/>
</dbReference>
<keyword evidence="13" id="KW-1185">Reference proteome</keyword>
<dbReference type="InterPro" id="IPR046363">
    <property type="entry name" value="MS_N_TIM-barrel_dom"/>
</dbReference>
<evidence type="ECO:0000259" key="11">
    <source>
        <dbReference type="Pfam" id="PF20659"/>
    </source>
</evidence>
<dbReference type="SUPFAM" id="SSF51645">
    <property type="entry name" value="Malate synthase G"/>
    <property type="match status" value="1"/>
</dbReference>
<evidence type="ECO:0000256" key="9">
    <source>
        <dbReference type="RuleBase" id="RU000555"/>
    </source>
</evidence>
<dbReference type="PANTHER" id="PTHR42902">
    <property type="entry name" value="MALATE SYNTHASE"/>
    <property type="match status" value="1"/>
</dbReference>
<dbReference type="AlphaFoldDB" id="A0AAN7WPQ6"/>
<protein>
    <recommendedName>
        <fullName evidence="3 9">Malate synthase</fullName>
        <ecNumber evidence="3 9">2.3.3.9</ecNumber>
    </recommendedName>
</protein>
<evidence type="ECO:0000256" key="6">
    <source>
        <dbReference type="ARBA" id="ARBA00022679"/>
    </source>
</evidence>
<comment type="caution">
    <text evidence="12">The sequence shown here is derived from an EMBL/GenBank/DDBJ whole genome shotgun (WGS) entry which is preliminary data.</text>
</comment>
<dbReference type="InterPro" id="IPR048355">
    <property type="entry name" value="MS_C"/>
</dbReference>
<evidence type="ECO:0000259" key="10">
    <source>
        <dbReference type="Pfam" id="PF01274"/>
    </source>
</evidence>
<dbReference type="GO" id="GO:0006097">
    <property type="term" value="P:glyoxylate cycle"/>
    <property type="evidence" value="ECO:0007669"/>
    <property type="project" value="UniProtKB-KW"/>
</dbReference>
<gene>
    <name evidence="12" type="ORF">RI543_000377</name>
</gene>